<dbReference type="EMBL" id="KQ001660">
    <property type="protein sequence ID" value="KJP88558.1"/>
    <property type="molecule type" value="Genomic_DNA"/>
</dbReference>
<accession>A0A0D9QNP6</accession>
<keyword evidence="2" id="KW-1185">Reference proteome</keyword>
<dbReference type="AlphaFoldDB" id="A0A0D9QNP6"/>
<reference evidence="1 2" key="1">
    <citation type="submission" date="2014-03" db="EMBL/GenBank/DDBJ databases">
        <title>The Genome Sequence of Plasmodium fragile nilgiri.</title>
        <authorList>
            <consortium name="The Broad Institute Genomics Platform"/>
            <consortium name="The Broad Institute Genome Sequencing Center for Infectious Disease"/>
            <person name="Neafsey D."/>
            <person name="Duraisingh M."/>
            <person name="Young S.K."/>
            <person name="Zeng Q."/>
            <person name="Gargeya S."/>
            <person name="Abouelleil A."/>
            <person name="Alvarado L."/>
            <person name="Chapman S.B."/>
            <person name="Gainer-Dewar J."/>
            <person name="Goldberg J."/>
            <person name="Griggs A."/>
            <person name="Gujja S."/>
            <person name="Hansen M."/>
            <person name="Howarth C."/>
            <person name="Imamovic A."/>
            <person name="Larimer J."/>
            <person name="Pearson M."/>
            <person name="Poon T.W."/>
            <person name="Priest M."/>
            <person name="Roberts A."/>
            <person name="Saif S."/>
            <person name="Shea T."/>
            <person name="Sykes S."/>
            <person name="Wortman J."/>
            <person name="Nusbaum C."/>
            <person name="Birren B."/>
        </authorList>
    </citation>
    <scope>NUCLEOTIDE SEQUENCE [LARGE SCALE GENOMIC DNA]</scope>
    <source>
        <strain evidence="2">nilgiri</strain>
    </source>
</reference>
<gene>
    <name evidence="1" type="ORF">AK88_01837</name>
</gene>
<dbReference type="OMA" id="HSCFLNS"/>
<dbReference type="RefSeq" id="XP_012334895.1">
    <property type="nucleotide sequence ID" value="XM_012479472.1"/>
</dbReference>
<evidence type="ECO:0000313" key="2">
    <source>
        <dbReference type="Proteomes" id="UP000054561"/>
    </source>
</evidence>
<dbReference type="VEuPathDB" id="PlasmoDB:AK88_01837"/>
<dbReference type="OrthoDB" id="392617at2759"/>
<name>A0A0D9QNP6_PLAFR</name>
<evidence type="ECO:0000313" key="1">
    <source>
        <dbReference type="EMBL" id="KJP88558.1"/>
    </source>
</evidence>
<dbReference type="Proteomes" id="UP000054561">
    <property type="component" value="Unassembled WGS sequence"/>
</dbReference>
<protein>
    <submittedName>
        <fullName evidence="1">Uncharacterized protein</fullName>
    </submittedName>
</protein>
<organism evidence="1 2">
    <name type="scientific">Plasmodium fragile</name>
    <dbReference type="NCBI Taxonomy" id="5857"/>
    <lineage>
        <taxon>Eukaryota</taxon>
        <taxon>Sar</taxon>
        <taxon>Alveolata</taxon>
        <taxon>Apicomplexa</taxon>
        <taxon>Aconoidasida</taxon>
        <taxon>Haemosporida</taxon>
        <taxon>Plasmodiidae</taxon>
        <taxon>Plasmodium</taxon>
        <taxon>Plasmodium (Plasmodium)</taxon>
    </lineage>
</organism>
<dbReference type="GeneID" id="24267151"/>
<sequence length="759" mass="88976">MRMKNSCVAVVKLLKGKKHPLLNANKGGCHGRYFHSNGSIVERKKKVTTHISYSLPPQRENEKYTFEVLMKTMKNRADEYNLIKIKEAQNKILIHLNTFTINQVVCTLVLSHKYNMLNFKILHAIIEHLFRHSCFLNSKHLYVLVSTIRNIHLDNLVYSSQQDNHESRDNHNPHLEDYLEDVNENIKWKEKYYGEVMANLVLPPGDNIDTTCPGQHSSVECTLQSNGTLSQHGANTSSVSHSLTPCKTNPAEEKLSLQNSPHQQEDISVEMKKTHLKIKEILTHNYSNIYLNIKKNMYTNLLLLNYLHEGNIISRKTFLKIICSINTQCSQHIFSSNKNGSNSDHHSYDENGTYEDDILNSYLKGQCENTSTYDLYIRLHFHLLKNMLTECEFIDNKFVMEKIQNATSINEDVYRDAKLYLEVFSLFFQNMEKVTERINHLKVFHLNILSHELFKLLCDDGAFQNVNIYYTFLKKVSCESILKGEATPDVCYGLVSVLYYLKRENMLNCESCPFGYPPLGESTFDLQRSQDRYSLFLNSLNRYTLHDLLIPPHQEKEPINTNCNPINHTPNGEPPTMEQSPHNLRDNFVAHFMAEFTFNIVCYLNKIDIYEQLFILKYLILLNLKNEYLIDVLKERQRNFFIQKKHYTDRKHFFYFIEYLFTSFIYSTHEFLNLLHLIDLPKFQTVLDAIGRTKKFTHKIKKIFDAVNVILNQRKQNCIKIATQKKGRNNQFENKSIVLPDDTTQVQRFQNILYDFLFL</sequence>
<proteinExistence type="predicted"/>